<accession>A0A645HPP2</accession>
<gene>
    <name evidence="1" type="ORF">SDC9_188349</name>
</gene>
<protein>
    <submittedName>
        <fullName evidence="1">Uncharacterized protein</fullName>
    </submittedName>
</protein>
<proteinExistence type="predicted"/>
<dbReference type="AlphaFoldDB" id="A0A645HPP2"/>
<organism evidence="1">
    <name type="scientific">bioreactor metagenome</name>
    <dbReference type="NCBI Taxonomy" id="1076179"/>
    <lineage>
        <taxon>unclassified sequences</taxon>
        <taxon>metagenomes</taxon>
        <taxon>ecological metagenomes</taxon>
    </lineage>
</organism>
<dbReference type="EMBL" id="VSSQ01097442">
    <property type="protein sequence ID" value="MPN40810.1"/>
    <property type="molecule type" value="Genomic_DNA"/>
</dbReference>
<name>A0A645HPP2_9ZZZZ</name>
<evidence type="ECO:0000313" key="1">
    <source>
        <dbReference type="EMBL" id="MPN40810.1"/>
    </source>
</evidence>
<sequence>MLGAVGEASFQFDGIDKYQALLQNSRHLAPLSMLFILSKGQEGTPVRCSRLQGQEKIARLTKHLSVLPGIESLQQAFMHSLEFFAPVPVFSIVRPQGTDTVGEVAEMITQLAMGH</sequence>
<comment type="caution">
    <text evidence="1">The sequence shown here is derived from an EMBL/GenBank/DDBJ whole genome shotgun (WGS) entry which is preliminary data.</text>
</comment>
<reference evidence="1" key="1">
    <citation type="submission" date="2019-08" db="EMBL/GenBank/DDBJ databases">
        <authorList>
            <person name="Kucharzyk K."/>
            <person name="Murdoch R.W."/>
            <person name="Higgins S."/>
            <person name="Loffler F."/>
        </authorList>
    </citation>
    <scope>NUCLEOTIDE SEQUENCE</scope>
</reference>